<organism evidence="4 5">
    <name type="scientific">Rhodofomes roseus</name>
    <dbReference type="NCBI Taxonomy" id="34475"/>
    <lineage>
        <taxon>Eukaryota</taxon>
        <taxon>Fungi</taxon>
        <taxon>Dikarya</taxon>
        <taxon>Basidiomycota</taxon>
        <taxon>Agaricomycotina</taxon>
        <taxon>Agaricomycetes</taxon>
        <taxon>Polyporales</taxon>
        <taxon>Rhodofomes</taxon>
    </lineage>
</organism>
<accession>A0A4Y9YGE2</accession>
<dbReference type="CDD" id="cd23024">
    <property type="entry name" value="zf-HIT_ZNHIT2-3"/>
    <property type="match status" value="1"/>
</dbReference>
<dbReference type="InterPro" id="IPR039646">
    <property type="entry name" value="ZNHIT2"/>
</dbReference>
<keyword evidence="1" id="KW-0479">Metal-binding</keyword>
<keyword evidence="1" id="KW-0862">Zinc</keyword>
<dbReference type="PROSITE" id="PS51083">
    <property type="entry name" value="ZF_HIT"/>
    <property type="match status" value="1"/>
</dbReference>
<dbReference type="STRING" id="34475.A0A4Y9YGE2"/>
<evidence type="ECO:0000313" key="4">
    <source>
        <dbReference type="EMBL" id="TFY61614.1"/>
    </source>
</evidence>
<dbReference type="Proteomes" id="UP000298390">
    <property type="component" value="Unassembled WGS sequence"/>
</dbReference>
<dbReference type="PANTHER" id="PTHR15555:SF0">
    <property type="entry name" value="ZINC FINGER HIT DOMAIN-CONTAINING PROTEIN 2"/>
    <property type="match status" value="1"/>
</dbReference>
<dbReference type="AlphaFoldDB" id="A0A4Y9YGE2"/>
<proteinExistence type="predicted"/>
<dbReference type="Pfam" id="PF04438">
    <property type="entry name" value="zf-HIT"/>
    <property type="match status" value="1"/>
</dbReference>
<dbReference type="EMBL" id="SEKV01000200">
    <property type="protein sequence ID" value="TFY61614.1"/>
    <property type="molecule type" value="Genomic_DNA"/>
</dbReference>
<evidence type="ECO:0000313" key="5">
    <source>
        <dbReference type="Proteomes" id="UP000298390"/>
    </source>
</evidence>
<protein>
    <recommendedName>
        <fullName evidence="3">HIT-type domain-containing protein</fullName>
    </recommendedName>
</protein>
<evidence type="ECO:0000259" key="3">
    <source>
        <dbReference type="PROSITE" id="PS51083"/>
    </source>
</evidence>
<feature type="region of interest" description="Disordered" evidence="2">
    <location>
        <begin position="172"/>
        <end position="201"/>
    </location>
</feature>
<evidence type="ECO:0000256" key="1">
    <source>
        <dbReference type="PROSITE-ProRule" id="PRU00453"/>
    </source>
</evidence>
<dbReference type="InterPro" id="IPR007529">
    <property type="entry name" value="Znf_HIT"/>
</dbReference>
<name>A0A4Y9YGE2_9APHY</name>
<dbReference type="Gene3D" id="3.30.60.190">
    <property type="match status" value="1"/>
</dbReference>
<dbReference type="GO" id="GO:0008270">
    <property type="term" value="F:zinc ion binding"/>
    <property type="evidence" value="ECO:0007669"/>
    <property type="project" value="UniProtKB-UniRule"/>
</dbReference>
<sequence length="489" mass="53866">MDTAPAPTDIQTQPATETTSSLPCAICRRQFSRYTCPKCNIPYCSLTCFRSETHAGCSESFYRKEIESDVRGNASKTAEQRMKTLELLKHFEEDSMNDDVLGLDADDSDDEGGNLESRLRDLDIDAASYDDLWAALTPAEREMFTKALRDPNSELAQQLLSSEELEKVRIEPWWEAPDDPSTDDPSTSSRAQKRYGKKPAMMPIPENMVGASHTPGKFPLLLYNICAVMVAYAYVTRHFATSPLTSLDPSERDEARRIIAQLVPFLSDRLSKTVHSSLSAAVTDILSRFQTGAMPLAFFSLLLRDAAAFLQPSTVVELPVPATPDITSPAHPAPTSTAEPASHPSARALLALSDLSALFTADKKQNHITHKLTFYAAYMMGVPPVLLRTLAGESPSAQKASRGRVSTSVESGLYRQWGGTVVLILGQLERRVLRSVILVTGSRRNQFLQGILPPAERDSLTIRPSSRLRHLTLAGRDVGAYVLEPGWRN</sequence>
<dbReference type="PANTHER" id="PTHR15555">
    <property type="entry name" value="ZINC FINGER HIT DOMAIN CONTAINING PROTEIN 2 PROTEIN FON -RELATED"/>
    <property type="match status" value="1"/>
</dbReference>
<dbReference type="SUPFAM" id="SSF144232">
    <property type="entry name" value="HIT/MYND zinc finger-like"/>
    <property type="match status" value="1"/>
</dbReference>
<comment type="caution">
    <text evidence="4">The sequence shown here is derived from an EMBL/GenBank/DDBJ whole genome shotgun (WGS) entry which is preliminary data.</text>
</comment>
<evidence type="ECO:0000256" key="2">
    <source>
        <dbReference type="SAM" id="MobiDB-lite"/>
    </source>
</evidence>
<reference evidence="4 5" key="1">
    <citation type="submission" date="2019-01" db="EMBL/GenBank/DDBJ databases">
        <title>Genome sequencing of the rare red list fungi Fomitopsis rosea.</title>
        <authorList>
            <person name="Buettner E."/>
            <person name="Kellner H."/>
        </authorList>
    </citation>
    <scope>NUCLEOTIDE SEQUENCE [LARGE SCALE GENOMIC DNA]</scope>
    <source>
        <strain evidence="4 5">DSM 105464</strain>
    </source>
</reference>
<keyword evidence="1" id="KW-0863">Zinc-finger</keyword>
<gene>
    <name evidence="4" type="ORF">EVJ58_g4400</name>
</gene>
<feature type="domain" description="HIT-type" evidence="3">
    <location>
        <begin position="24"/>
        <end position="57"/>
    </location>
</feature>